<evidence type="ECO:0000256" key="1">
    <source>
        <dbReference type="ARBA" id="ARBA00023098"/>
    </source>
</evidence>
<keyword evidence="1" id="KW-0443">Lipid metabolism</keyword>
<dbReference type="SUPFAM" id="SSF52151">
    <property type="entry name" value="FabD/lysophospholipase-like"/>
    <property type="match status" value="1"/>
</dbReference>
<name>A0A352IUV8_9GAMM</name>
<dbReference type="EMBL" id="DNNA01000213">
    <property type="protein sequence ID" value="HBC35241.1"/>
    <property type="molecule type" value="Genomic_DNA"/>
</dbReference>
<protein>
    <submittedName>
        <fullName evidence="3">Patatin</fullName>
    </submittedName>
</protein>
<dbReference type="InterPro" id="IPR016035">
    <property type="entry name" value="Acyl_Trfase/lysoPLipase"/>
</dbReference>
<evidence type="ECO:0000259" key="2">
    <source>
        <dbReference type="Pfam" id="PF01734"/>
    </source>
</evidence>
<feature type="domain" description="PNPLA" evidence="2">
    <location>
        <begin position="15"/>
        <end position="84"/>
    </location>
</feature>
<dbReference type="Proteomes" id="UP000263489">
    <property type="component" value="Unassembled WGS sequence"/>
</dbReference>
<reference evidence="3 4" key="1">
    <citation type="journal article" date="2018" name="Nat. Biotechnol.">
        <title>A standardized bacterial taxonomy based on genome phylogeny substantially revises the tree of life.</title>
        <authorList>
            <person name="Parks D.H."/>
            <person name="Chuvochina M."/>
            <person name="Waite D.W."/>
            <person name="Rinke C."/>
            <person name="Skarshewski A."/>
            <person name="Chaumeil P.A."/>
            <person name="Hugenholtz P."/>
        </authorList>
    </citation>
    <scope>NUCLEOTIDE SEQUENCE [LARGE SCALE GENOMIC DNA]</scope>
    <source>
        <strain evidence="3">UBA9380</strain>
    </source>
</reference>
<dbReference type="AlphaFoldDB" id="A0A352IUV8"/>
<dbReference type="Gene3D" id="3.40.1090.10">
    <property type="entry name" value="Cytosolic phospholipase A2 catalytic domain"/>
    <property type="match status" value="1"/>
</dbReference>
<evidence type="ECO:0000313" key="4">
    <source>
        <dbReference type="Proteomes" id="UP000263489"/>
    </source>
</evidence>
<feature type="non-terminal residue" evidence="3">
    <location>
        <position position="130"/>
    </location>
</feature>
<evidence type="ECO:0000313" key="3">
    <source>
        <dbReference type="EMBL" id="HBC35241.1"/>
    </source>
</evidence>
<comment type="caution">
    <text evidence="3">The sequence shown here is derived from an EMBL/GenBank/DDBJ whole genome shotgun (WGS) entry which is preliminary data.</text>
</comment>
<dbReference type="GO" id="GO:0006629">
    <property type="term" value="P:lipid metabolic process"/>
    <property type="evidence" value="ECO:0007669"/>
    <property type="project" value="UniProtKB-KW"/>
</dbReference>
<dbReference type="InterPro" id="IPR002641">
    <property type="entry name" value="PNPLA_dom"/>
</dbReference>
<sequence>MSSPIDHKPAPRIGLALGGGGPLGGIYEIGALRALDEALDGLDFNNIDVYVGVNGGSFVAANLANQMTTAQLCRIFVRNEAEVHPFHPEVFYRPAFREIGSRLLAIPGLVSTAVSRFVNNPYDQSLLEAM</sequence>
<organism evidence="3 4">
    <name type="scientific">Marinobacter adhaerens</name>
    <dbReference type="NCBI Taxonomy" id="1033846"/>
    <lineage>
        <taxon>Bacteria</taxon>
        <taxon>Pseudomonadati</taxon>
        <taxon>Pseudomonadota</taxon>
        <taxon>Gammaproteobacteria</taxon>
        <taxon>Pseudomonadales</taxon>
        <taxon>Marinobacteraceae</taxon>
        <taxon>Marinobacter</taxon>
    </lineage>
</organism>
<dbReference type="Pfam" id="PF01734">
    <property type="entry name" value="Patatin"/>
    <property type="match status" value="1"/>
</dbReference>
<accession>A0A352IUV8</accession>
<proteinExistence type="predicted"/>
<gene>
    <name evidence="3" type="ORF">DC045_13205</name>
</gene>